<proteinExistence type="predicted"/>
<evidence type="ECO:0000313" key="2">
    <source>
        <dbReference type="EMBL" id="TVS92539.1"/>
    </source>
</evidence>
<dbReference type="GO" id="GO:0051301">
    <property type="term" value="P:cell division"/>
    <property type="evidence" value="ECO:0007669"/>
    <property type="project" value="UniProtKB-KW"/>
</dbReference>
<protein>
    <submittedName>
        <fullName evidence="2">Cell division protein ZapA</fullName>
    </submittedName>
</protein>
<keyword evidence="2" id="KW-0131">Cell cycle</keyword>
<organism evidence="2">
    <name type="scientific">Wolbachia pipientis</name>
    <dbReference type="NCBI Taxonomy" id="955"/>
    <lineage>
        <taxon>Bacteria</taxon>
        <taxon>Pseudomonadati</taxon>
        <taxon>Pseudomonadota</taxon>
        <taxon>Alphaproteobacteria</taxon>
        <taxon>Rickettsiales</taxon>
        <taxon>Anaplasmataceae</taxon>
        <taxon>Wolbachieae</taxon>
        <taxon>Wolbachia</taxon>
    </lineage>
</organism>
<reference evidence="2" key="1">
    <citation type="submission" date="2019-07" db="EMBL/GenBank/DDBJ databases">
        <title>Genome assemblies of Wolbachia strains wAlbA and wAlbB in wild caught Aedes albopictus specimens.</title>
        <authorList>
            <person name="Kulkarni A."/>
            <person name="Yu W."/>
            <person name="Xue R.-D."/>
            <person name="Ma Y."/>
            <person name="Xu J."/>
        </authorList>
    </citation>
    <scope>NUCLEOTIDE SEQUENCE</scope>
    <source>
        <strain evidence="2">FL2016</strain>
    </source>
</reference>
<dbReference type="InterPro" id="IPR036192">
    <property type="entry name" value="Cell_div_ZapA-like_sf"/>
</dbReference>
<dbReference type="AlphaFoldDB" id="A0A6H2NV70"/>
<sequence length="108" mass="12366">MQVVEIVIRNNTYKISCETGKKSHLLRLANSFDKLVGSVSQKTGGKGSDALNFLLAALILEDKILELTKRLDEANQEREKYRNEKRIEYIEVLDKVNKIITNLECIKD</sequence>
<dbReference type="OrthoDB" id="9797575at2"/>
<dbReference type="SUPFAM" id="SSF102829">
    <property type="entry name" value="Cell division protein ZapA-like"/>
    <property type="match status" value="1"/>
</dbReference>
<accession>A0A6H2NV70</accession>
<evidence type="ECO:0000256" key="1">
    <source>
        <dbReference type="SAM" id="Coils"/>
    </source>
</evidence>
<gene>
    <name evidence="2" type="primary">zapA</name>
    <name evidence="2" type="ORF">COM43_000730</name>
</gene>
<dbReference type="EMBL" id="NWVK02000023">
    <property type="protein sequence ID" value="TVS92539.1"/>
    <property type="molecule type" value="Genomic_DNA"/>
</dbReference>
<comment type="caution">
    <text evidence="2">The sequence shown here is derived from an EMBL/GenBank/DDBJ whole genome shotgun (WGS) entry which is preliminary data.</text>
</comment>
<keyword evidence="2" id="KW-0132">Cell division</keyword>
<name>A0A6H2NV70_WOLPI</name>
<keyword evidence="1" id="KW-0175">Coiled coil</keyword>
<dbReference type="InterPro" id="IPR007838">
    <property type="entry name" value="Cell_div_ZapA-like"/>
</dbReference>
<feature type="coiled-coil region" evidence="1">
    <location>
        <begin position="57"/>
        <end position="91"/>
    </location>
</feature>
<dbReference type="Pfam" id="PF05164">
    <property type="entry name" value="ZapA"/>
    <property type="match status" value="1"/>
</dbReference>
<dbReference type="Proteomes" id="UP000217566">
    <property type="component" value="Unassembled WGS sequence"/>
</dbReference>